<dbReference type="InterPro" id="IPR052019">
    <property type="entry name" value="F420H2_bilvrd_red/Heme_oxyg"/>
</dbReference>
<feature type="domain" description="Pyridoxamine 5'-phosphate oxidase N-terminal" evidence="2">
    <location>
        <begin position="7"/>
        <end position="132"/>
    </location>
</feature>
<dbReference type="EMBL" id="CP109441">
    <property type="protein sequence ID" value="WUV48555.1"/>
    <property type="molecule type" value="Genomic_DNA"/>
</dbReference>
<evidence type="ECO:0000313" key="4">
    <source>
        <dbReference type="Proteomes" id="UP001432062"/>
    </source>
</evidence>
<dbReference type="SUPFAM" id="SSF50475">
    <property type="entry name" value="FMN-binding split barrel"/>
    <property type="match status" value="1"/>
</dbReference>
<accession>A0ABZ1YZ32</accession>
<dbReference type="PANTHER" id="PTHR35176:SF6">
    <property type="entry name" value="HEME OXYGENASE HI_0854-RELATED"/>
    <property type="match status" value="1"/>
</dbReference>
<dbReference type="Gene3D" id="2.30.110.10">
    <property type="entry name" value="Electron Transport, Fmn-binding Protein, Chain A"/>
    <property type="match status" value="1"/>
</dbReference>
<sequence>MRALRRAEIAGLLASDIVAHLATIDAAGYPHVTPIWFLWDQQAFRLTSWAGRPHLRRILANPRVGLVIDREVVGSRDGGQRPNRQVRVIGDAELTIDADGVWTQRIWEKYGSGPVLGEVERARMLITITPDRFVAIASV</sequence>
<evidence type="ECO:0000259" key="2">
    <source>
        <dbReference type="Pfam" id="PF01243"/>
    </source>
</evidence>
<gene>
    <name evidence="3" type="ORF">OG563_10365</name>
</gene>
<proteinExistence type="predicted"/>
<keyword evidence="4" id="KW-1185">Reference proteome</keyword>
<dbReference type="InterPro" id="IPR012349">
    <property type="entry name" value="Split_barrel_FMN-bd"/>
</dbReference>
<evidence type="ECO:0000256" key="1">
    <source>
        <dbReference type="ARBA" id="ARBA00023002"/>
    </source>
</evidence>
<dbReference type="PANTHER" id="PTHR35176">
    <property type="entry name" value="HEME OXYGENASE HI_0854-RELATED"/>
    <property type="match status" value="1"/>
</dbReference>
<dbReference type="Proteomes" id="UP001432062">
    <property type="component" value="Chromosome"/>
</dbReference>
<protein>
    <submittedName>
        <fullName evidence="3">Pyridoxamine 5'-phosphate oxidase family protein</fullName>
    </submittedName>
</protein>
<dbReference type="InterPro" id="IPR011576">
    <property type="entry name" value="Pyridox_Oxase_N"/>
</dbReference>
<name>A0ABZ1YZ32_9NOCA</name>
<dbReference type="RefSeq" id="WP_327093379.1">
    <property type="nucleotide sequence ID" value="NZ_CP109149.1"/>
</dbReference>
<keyword evidence="1" id="KW-0560">Oxidoreductase</keyword>
<organism evidence="3 4">
    <name type="scientific">Nocardia vinacea</name>
    <dbReference type="NCBI Taxonomy" id="96468"/>
    <lineage>
        <taxon>Bacteria</taxon>
        <taxon>Bacillati</taxon>
        <taxon>Actinomycetota</taxon>
        <taxon>Actinomycetes</taxon>
        <taxon>Mycobacteriales</taxon>
        <taxon>Nocardiaceae</taxon>
        <taxon>Nocardia</taxon>
    </lineage>
</organism>
<evidence type="ECO:0000313" key="3">
    <source>
        <dbReference type="EMBL" id="WUV48555.1"/>
    </source>
</evidence>
<reference evidence="3" key="1">
    <citation type="submission" date="2022-10" db="EMBL/GenBank/DDBJ databases">
        <title>The complete genomes of actinobacterial strains from the NBC collection.</title>
        <authorList>
            <person name="Joergensen T.S."/>
            <person name="Alvarez Arevalo M."/>
            <person name="Sterndorff E.B."/>
            <person name="Faurdal D."/>
            <person name="Vuksanovic O."/>
            <person name="Mourched A.-S."/>
            <person name="Charusanti P."/>
            <person name="Shaw S."/>
            <person name="Blin K."/>
            <person name="Weber T."/>
        </authorList>
    </citation>
    <scope>NUCLEOTIDE SEQUENCE</scope>
    <source>
        <strain evidence="3">NBC_01482</strain>
    </source>
</reference>
<dbReference type="Pfam" id="PF01243">
    <property type="entry name" value="PNPOx_N"/>
    <property type="match status" value="1"/>
</dbReference>